<dbReference type="GO" id="GO:0016757">
    <property type="term" value="F:glycosyltransferase activity"/>
    <property type="evidence" value="ECO:0007669"/>
    <property type="project" value="UniProtKB-KW"/>
</dbReference>
<dbReference type="EC" id="2.4.99.24" evidence="4"/>
<keyword evidence="2 6" id="KW-0808">Transferase</keyword>
<dbReference type="Gene3D" id="3.40.50.2000">
    <property type="entry name" value="Glycogen Phosphorylase B"/>
    <property type="match status" value="2"/>
</dbReference>
<dbReference type="PANTHER" id="PTHR30160:SF7">
    <property type="entry name" value="ADP-HEPTOSE--LPS HEPTOSYLTRANSFERASE 2"/>
    <property type="match status" value="1"/>
</dbReference>
<dbReference type="RefSeq" id="WP_292301409.1">
    <property type="nucleotide sequence ID" value="NZ_JBEPLM010000003.1"/>
</dbReference>
<evidence type="ECO:0000313" key="7">
    <source>
        <dbReference type="Proteomes" id="UP001549036"/>
    </source>
</evidence>
<evidence type="ECO:0000256" key="3">
    <source>
        <dbReference type="ARBA" id="ARBA00043995"/>
    </source>
</evidence>
<evidence type="ECO:0000313" key="6">
    <source>
        <dbReference type="EMBL" id="MET3592764.1"/>
    </source>
</evidence>
<gene>
    <name evidence="6" type="ORF">ABID26_002152</name>
</gene>
<protein>
    <recommendedName>
        <fullName evidence="4">lipopolysaccharide heptosyltransferase II</fullName>
        <ecNumber evidence="4">2.4.99.24</ecNumber>
    </recommendedName>
</protein>
<evidence type="ECO:0000256" key="5">
    <source>
        <dbReference type="ARBA" id="ARBA00047503"/>
    </source>
</evidence>
<dbReference type="NCBIfam" id="TIGR02195">
    <property type="entry name" value="heptsyl_trn_II"/>
    <property type="match status" value="1"/>
</dbReference>
<sequence>MDPILLVGFPAVGDFVRCHSAIRILAERFPDRPIDVVTAPGNVAFARFMPHIRKAWALKRQPMELGLAERRNLAGELRKENYGSAYLMTSTIKAALIPFMAGIPERIGYPQELQFGLVNRLPTGWLRHLWAFGPRKTRLYEEVCSIVTLGAKPMANVDWPAPQMIIPAAELDDWRSRAGVEADKPALTIFTGDMESPRSWPVERFISIAKDYSDQGWAVWIVGGPREHNTANRIRAGVPQAVDFTTTPLIDVMYQLGASALFLGVNGGMSHAAAALNIPCVLIFGSNLSYLHAPVNEHVRLLEPPISTPSWIKDTLGVSEERVREALAGALEEARHPQSA</sequence>
<dbReference type="InterPro" id="IPR002201">
    <property type="entry name" value="Glyco_trans_9"/>
</dbReference>
<accession>A0ABV2HQU2</accession>
<dbReference type="Proteomes" id="UP001549036">
    <property type="component" value="Unassembled WGS sequence"/>
</dbReference>
<comment type="caution">
    <text evidence="6">The sequence shown here is derived from an EMBL/GenBank/DDBJ whole genome shotgun (WGS) entry which is preliminary data.</text>
</comment>
<dbReference type="InterPro" id="IPR051199">
    <property type="entry name" value="LPS_LOS_Heptosyltrfase"/>
</dbReference>
<name>A0ABV2HQU2_9HYPH</name>
<comment type="similarity">
    <text evidence="3">Belongs to the glycosyltransferase 9 family.</text>
</comment>
<evidence type="ECO:0000256" key="1">
    <source>
        <dbReference type="ARBA" id="ARBA00022676"/>
    </source>
</evidence>
<keyword evidence="1 6" id="KW-0328">Glycosyltransferase</keyword>
<organism evidence="6 7">
    <name type="scientific">Mesorhizobium shonense</name>
    <dbReference type="NCBI Taxonomy" id="1209948"/>
    <lineage>
        <taxon>Bacteria</taxon>
        <taxon>Pseudomonadati</taxon>
        <taxon>Pseudomonadota</taxon>
        <taxon>Alphaproteobacteria</taxon>
        <taxon>Hyphomicrobiales</taxon>
        <taxon>Phyllobacteriaceae</taxon>
        <taxon>Mesorhizobium</taxon>
    </lineage>
</organism>
<dbReference type="InterPro" id="IPR011910">
    <property type="entry name" value="RfaF"/>
</dbReference>
<dbReference type="EMBL" id="JBEPLM010000003">
    <property type="protein sequence ID" value="MET3592764.1"/>
    <property type="molecule type" value="Genomic_DNA"/>
</dbReference>
<proteinExistence type="inferred from homology"/>
<comment type="catalytic activity">
    <reaction evidence="5">
        <text>an L-alpha-D-Hep-(1-&gt;5)-[alpha-Kdo-(2-&gt;4)]-alpha-Kdo-(2-&gt;6)-lipid A + ADP-L-glycero-beta-D-manno-heptose = an L-alpha-D-Hep-(1-&gt;3)-L-alpha-D-Hep-(1-&gt;5)-[alpha-Kdo-(2-&gt;4)]-alpha-Kdo-(2-&gt;6)-lipid A + ADP + H(+)</text>
        <dbReference type="Rhea" id="RHEA:74071"/>
        <dbReference type="ChEBI" id="CHEBI:15378"/>
        <dbReference type="ChEBI" id="CHEBI:61506"/>
        <dbReference type="ChEBI" id="CHEBI:193068"/>
        <dbReference type="ChEBI" id="CHEBI:193069"/>
        <dbReference type="ChEBI" id="CHEBI:456216"/>
        <dbReference type="EC" id="2.4.99.24"/>
    </reaction>
</comment>
<dbReference type="Pfam" id="PF01075">
    <property type="entry name" value="Glyco_transf_9"/>
    <property type="match status" value="1"/>
</dbReference>
<dbReference type="SUPFAM" id="SSF53756">
    <property type="entry name" value="UDP-Glycosyltransferase/glycogen phosphorylase"/>
    <property type="match status" value="1"/>
</dbReference>
<dbReference type="PANTHER" id="PTHR30160">
    <property type="entry name" value="TETRAACYLDISACCHARIDE 4'-KINASE-RELATED"/>
    <property type="match status" value="1"/>
</dbReference>
<evidence type="ECO:0000256" key="4">
    <source>
        <dbReference type="ARBA" id="ARBA00044042"/>
    </source>
</evidence>
<evidence type="ECO:0000256" key="2">
    <source>
        <dbReference type="ARBA" id="ARBA00022679"/>
    </source>
</evidence>
<keyword evidence="7" id="KW-1185">Reference proteome</keyword>
<reference evidence="6 7" key="1">
    <citation type="submission" date="2024-06" db="EMBL/GenBank/DDBJ databases">
        <title>Genomic Encyclopedia of Type Strains, Phase IV (KMG-IV): sequencing the most valuable type-strain genomes for metagenomic binning, comparative biology and taxonomic classification.</title>
        <authorList>
            <person name="Goeker M."/>
        </authorList>
    </citation>
    <scope>NUCLEOTIDE SEQUENCE [LARGE SCALE GENOMIC DNA]</scope>
    <source>
        <strain evidence="6 7">DSM 29846</strain>
    </source>
</reference>
<dbReference type="CDD" id="cd03789">
    <property type="entry name" value="GT9_LPS_heptosyltransferase"/>
    <property type="match status" value="1"/>
</dbReference>